<protein>
    <submittedName>
        <fullName evidence="1">Uncharacterized protein</fullName>
    </submittedName>
</protein>
<organism evidence="1 2">
    <name type="scientific">Araneus ventricosus</name>
    <name type="common">Orbweaver spider</name>
    <name type="synonym">Epeira ventricosa</name>
    <dbReference type="NCBI Taxonomy" id="182803"/>
    <lineage>
        <taxon>Eukaryota</taxon>
        <taxon>Metazoa</taxon>
        <taxon>Ecdysozoa</taxon>
        <taxon>Arthropoda</taxon>
        <taxon>Chelicerata</taxon>
        <taxon>Arachnida</taxon>
        <taxon>Araneae</taxon>
        <taxon>Araneomorphae</taxon>
        <taxon>Entelegynae</taxon>
        <taxon>Araneoidea</taxon>
        <taxon>Araneidae</taxon>
        <taxon>Araneus</taxon>
    </lineage>
</organism>
<keyword evidence="2" id="KW-1185">Reference proteome</keyword>
<reference evidence="1 2" key="1">
    <citation type="journal article" date="2019" name="Sci. Rep.">
        <title>Orb-weaving spider Araneus ventricosus genome elucidates the spidroin gene catalogue.</title>
        <authorList>
            <person name="Kono N."/>
            <person name="Nakamura H."/>
            <person name="Ohtoshi R."/>
            <person name="Moran D.A.P."/>
            <person name="Shinohara A."/>
            <person name="Yoshida Y."/>
            <person name="Fujiwara M."/>
            <person name="Mori M."/>
            <person name="Tomita M."/>
            <person name="Arakawa K."/>
        </authorList>
    </citation>
    <scope>NUCLEOTIDE SEQUENCE [LARGE SCALE GENOMIC DNA]</scope>
</reference>
<proteinExistence type="predicted"/>
<dbReference type="EMBL" id="BGPR01005242">
    <property type="protein sequence ID" value="GBN08193.1"/>
    <property type="molecule type" value="Genomic_DNA"/>
</dbReference>
<comment type="caution">
    <text evidence="1">The sequence shown here is derived from an EMBL/GenBank/DDBJ whole genome shotgun (WGS) entry which is preliminary data.</text>
</comment>
<dbReference type="AlphaFoldDB" id="A0A4Y2L319"/>
<evidence type="ECO:0000313" key="1">
    <source>
        <dbReference type="EMBL" id="GBN08193.1"/>
    </source>
</evidence>
<gene>
    <name evidence="1" type="ORF">AVEN_57209_1</name>
</gene>
<dbReference type="Proteomes" id="UP000499080">
    <property type="component" value="Unassembled WGS sequence"/>
</dbReference>
<evidence type="ECO:0000313" key="2">
    <source>
        <dbReference type="Proteomes" id="UP000499080"/>
    </source>
</evidence>
<feature type="non-terminal residue" evidence="1">
    <location>
        <position position="1"/>
    </location>
</feature>
<name>A0A4Y2L319_ARAVE</name>
<sequence length="90" mass="10161">VSSSGVVENYIAGTSKKSRMFKYDKIRVSFKDVSTMFSYLFSEKSVLNGVRTHSDIPLDIFLSDWSLENHINGGKIFTDDFVKPSDSKTL</sequence>
<accession>A0A4Y2L319</accession>